<reference evidence="1 2" key="1">
    <citation type="submission" date="2015-10" db="EMBL/GenBank/DDBJ databases">
        <title>Genome sequencing of Penicillium freii.</title>
        <authorList>
            <person name="Nguyen H.D."/>
            <person name="Visagie C.M."/>
            <person name="Seifert K.A."/>
        </authorList>
    </citation>
    <scope>NUCLEOTIDE SEQUENCE [LARGE SCALE GENOMIC DNA]</scope>
    <source>
        <strain evidence="1 2">DAOM 242723</strain>
    </source>
</reference>
<protein>
    <submittedName>
        <fullName evidence="1">Uncharacterized protein</fullName>
    </submittedName>
</protein>
<organism evidence="1 2">
    <name type="scientific">Penicillium freii</name>
    <dbReference type="NCBI Taxonomy" id="48697"/>
    <lineage>
        <taxon>Eukaryota</taxon>
        <taxon>Fungi</taxon>
        <taxon>Dikarya</taxon>
        <taxon>Ascomycota</taxon>
        <taxon>Pezizomycotina</taxon>
        <taxon>Eurotiomycetes</taxon>
        <taxon>Eurotiomycetidae</taxon>
        <taxon>Eurotiales</taxon>
        <taxon>Aspergillaceae</taxon>
        <taxon>Penicillium</taxon>
    </lineage>
</organism>
<dbReference type="Proteomes" id="UP000055045">
    <property type="component" value="Unassembled WGS sequence"/>
</dbReference>
<name>A0A101MNN0_PENFR</name>
<dbReference type="EMBL" id="LLXE01000062">
    <property type="protein sequence ID" value="KUM63859.1"/>
    <property type="molecule type" value="Genomic_DNA"/>
</dbReference>
<dbReference type="AlphaFoldDB" id="A0A101MNN0"/>
<evidence type="ECO:0000313" key="2">
    <source>
        <dbReference type="Proteomes" id="UP000055045"/>
    </source>
</evidence>
<keyword evidence="2" id="KW-1185">Reference proteome</keyword>
<accession>A0A101MNN0</accession>
<sequence>MISKPRNGFSIYLTSSSLAECSAMCSGNILRTLYVTFTVRICGEKNKTCMLITRNGVNLQIVNSYPIPLF</sequence>
<gene>
    <name evidence="1" type="ORF">ACN42_g3214</name>
</gene>
<comment type="caution">
    <text evidence="1">The sequence shown here is derived from an EMBL/GenBank/DDBJ whole genome shotgun (WGS) entry which is preliminary data.</text>
</comment>
<proteinExistence type="predicted"/>
<evidence type="ECO:0000313" key="1">
    <source>
        <dbReference type="EMBL" id="KUM63859.1"/>
    </source>
</evidence>